<gene>
    <name evidence="3" type="ORF">IPN02_13115</name>
</gene>
<evidence type="ECO:0000256" key="2">
    <source>
        <dbReference type="SAM" id="SignalP"/>
    </source>
</evidence>
<feature type="compositionally biased region" description="Polar residues" evidence="1">
    <location>
        <begin position="34"/>
        <end position="49"/>
    </location>
</feature>
<evidence type="ECO:0000313" key="4">
    <source>
        <dbReference type="Proteomes" id="UP000727993"/>
    </source>
</evidence>
<dbReference type="EMBL" id="JADJZA010000007">
    <property type="protein sequence ID" value="MBK9297742.1"/>
    <property type="molecule type" value="Genomic_DNA"/>
</dbReference>
<accession>A0A936NEX9</accession>
<evidence type="ECO:0000313" key="3">
    <source>
        <dbReference type="EMBL" id="MBK9297742.1"/>
    </source>
</evidence>
<dbReference type="PROSITE" id="PS51257">
    <property type="entry name" value="PROKAR_LIPOPROTEIN"/>
    <property type="match status" value="1"/>
</dbReference>
<dbReference type="Proteomes" id="UP000727993">
    <property type="component" value="Unassembled WGS sequence"/>
</dbReference>
<dbReference type="InterPro" id="IPR021440">
    <property type="entry name" value="DUF3089"/>
</dbReference>
<organism evidence="3 4">
    <name type="scientific">Candidatus Neomicrothrix subdominans</name>
    <dbReference type="NCBI Taxonomy" id="2954438"/>
    <lineage>
        <taxon>Bacteria</taxon>
        <taxon>Bacillati</taxon>
        <taxon>Actinomycetota</taxon>
        <taxon>Acidimicrobiia</taxon>
        <taxon>Acidimicrobiales</taxon>
        <taxon>Microthrixaceae</taxon>
        <taxon>Candidatus Neomicrothrix</taxon>
    </lineage>
</organism>
<evidence type="ECO:0000256" key="1">
    <source>
        <dbReference type="SAM" id="MobiDB-lite"/>
    </source>
</evidence>
<dbReference type="InterPro" id="IPR029058">
    <property type="entry name" value="AB_hydrolase_fold"/>
</dbReference>
<comment type="caution">
    <text evidence="3">The sequence shown here is derived from an EMBL/GenBank/DDBJ whole genome shotgun (WGS) entry which is preliminary data.</text>
</comment>
<feature type="chain" id="PRO_5039239783" evidence="2">
    <location>
        <begin position="28"/>
        <end position="422"/>
    </location>
</feature>
<sequence>MFPRTSATSLPKRLACGLAVVALVAVGCSDESSETSTPDRSGPADTTTPAALERYADYTPEQYAGTDNWLCHPDADDLCDDDLDATEVKADGSTRELPWTADPDAPIDCFYVYPTISRDAGLNSDLDASPDQEGYAARNQVARLGEQCRVFAPVYQQVTLAGIGGAATPEARDTAYGDVLDAWKSYMAEANDGRGVVLIGHSQGSSLLKRLIAEEIDPNDDVRERLVSAYLPGAAVNVPEGQDVGGDFDNVAPCSSPEDTGCFLSWASYRSTAPPPDNAIFGRTAEDAMRAACINPAALSAGLSSGSAELSGFFPANRGGTILAGSDGAPPDPTVENSWVDPEVAVVDTPYVTLPGLTSGECTGDDRTDWLEVTVNGDPADPRADDIGGDLSPEWGLHLLDLSLVMGDIQALVTAQTKAYVQ</sequence>
<dbReference type="SUPFAM" id="SSF53474">
    <property type="entry name" value="alpha/beta-Hydrolases"/>
    <property type="match status" value="1"/>
</dbReference>
<reference evidence="3 4" key="1">
    <citation type="submission" date="2020-10" db="EMBL/GenBank/DDBJ databases">
        <title>Connecting structure to function with the recovery of over 1000 high-quality activated sludge metagenome-assembled genomes encoding full-length rRNA genes using long-read sequencing.</title>
        <authorList>
            <person name="Singleton C.M."/>
            <person name="Petriglieri F."/>
            <person name="Kristensen J.M."/>
            <person name="Kirkegaard R.H."/>
            <person name="Michaelsen T.Y."/>
            <person name="Andersen M.H."/>
            <person name="Karst S.M."/>
            <person name="Dueholm M.S."/>
            <person name="Nielsen P.H."/>
            <person name="Albertsen M."/>
        </authorList>
    </citation>
    <scope>NUCLEOTIDE SEQUENCE [LARGE SCALE GENOMIC DNA]</scope>
    <source>
        <strain evidence="3">Lyne_18-Q3-R50-59_MAXAC.006</strain>
    </source>
</reference>
<dbReference type="AlphaFoldDB" id="A0A936NEX9"/>
<dbReference type="Gene3D" id="3.40.50.1820">
    <property type="entry name" value="alpha/beta hydrolase"/>
    <property type="match status" value="1"/>
</dbReference>
<name>A0A936NEX9_9ACTN</name>
<protein>
    <submittedName>
        <fullName evidence="3">DUF3089 domain-containing protein</fullName>
    </submittedName>
</protein>
<proteinExistence type="predicted"/>
<dbReference type="Pfam" id="PF11288">
    <property type="entry name" value="DUF3089"/>
    <property type="match status" value="1"/>
</dbReference>
<keyword evidence="2" id="KW-0732">Signal</keyword>
<feature type="region of interest" description="Disordered" evidence="1">
    <location>
        <begin position="31"/>
        <end position="50"/>
    </location>
</feature>
<feature type="signal peptide" evidence="2">
    <location>
        <begin position="1"/>
        <end position="27"/>
    </location>
</feature>